<comment type="caution">
    <text evidence="2">The sequence shown here is derived from an EMBL/GenBank/DDBJ whole genome shotgun (WGS) entry which is preliminary data.</text>
</comment>
<keyword evidence="3" id="KW-1185">Reference proteome</keyword>
<gene>
    <name evidence="2" type="ORF">PXEA_LOCUS35160</name>
</gene>
<reference evidence="2" key="1">
    <citation type="submission" date="2018-11" db="EMBL/GenBank/DDBJ databases">
        <authorList>
            <consortium name="Pathogen Informatics"/>
        </authorList>
    </citation>
    <scope>NUCLEOTIDE SEQUENCE</scope>
</reference>
<evidence type="ECO:0000256" key="1">
    <source>
        <dbReference type="SAM" id="MobiDB-lite"/>
    </source>
</evidence>
<evidence type="ECO:0000313" key="2">
    <source>
        <dbReference type="EMBL" id="VEL41720.1"/>
    </source>
</evidence>
<dbReference type="AlphaFoldDB" id="A0A448XPK2"/>
<dbReference type="EMBL" id="CAAALY010270685">
    <property type="protein sequence ID" value="VEL41720.1"/>
    <property type="molecule type" value="Genomic_DNA"/>
</dbReference>
<dbReference type="Proteomes" id="UP000784294">
    <property type="component" value="Unassembled WGS sequence"/>
</dbReference>
<feature type="region of interest" description="Disordered" evidence="1">
    <location>
        <begin position="1"/>
        <end position="28"/>
    </location>
</feature>
<evidence type="ECO:0000313" key="3">
    <source>
        <dbReference type="Proteomes" id="UP000784294"/>
    </source>
</evidence>
<name>A0A448XPK2_9PLAT</name>
<feature type="compositionally biased region" description="Basic and acidic residues" evidence="1">
    <location>
        <begin position="17"/>
        <end position="28"/>
    </location>
</feature>
<sequence length="96" mass="11101">MQACRQSDLQKKLHLSGNREPRDPLQRHTQDAKVALKLVRSRHLVTAATNTKGQFGERLNRNLLEDNQCNRAKMSLIIRLRSKMYCTSTEIKAHCE</sequence>
<accession>A0A448XPK2</accession>
<protein>
    <submittedName>
        <fullName evidence="2">Uncharacterized protein</fullName>
    </submittedName>
</protein>
<proteinExistence type="predicted"/>
<organism evidence="2 3">
    <name type="scientific">Protopolystoma xenopodis</name>
    <dbReference type="NCBI Taxonomy" id="117903"/>
    <lineage>
        <taxon>Eukaryota</taxon>
        <taxon>Metazoa</taxon>
        <taxon>Spiralia</taxon>
        <taxon>Lophotrochozoa</taxon>
        <taxon>Platyhelminthes</taxon>
        <taxon>Monogenea</taxon>
        <taxon>Polyopisthocotylea</taxon>
        <taxon>Polystomatidea</taxon>
        <taxon>Polystomatidae</taxon>
        <taxon>Protopolystoma</taxon>
    </lineage>
</organism>